<dbReference type="InterPro" id="IPR007667">
    <property type="entry name" value="Hypoxia_induced_domain"/>
</dbReference>
<evidence type="ECO:0000256" key="1">
    <source>
        <dbReference type="ARBA" id="ARBA00004325"/>
    </source>
</evidence>
<dbReference type="Pfam" id="PF04588">
    <property type="entry name" value="HIG_1_N"/>
    <property type="match status" value="1"/>
</dbReference>
<dbReference type="PANTHER" id="PTHR12297">
    <property type="entry name" value="HYPOXIA-INDUCBILE GENE 1 HIG1 -RELATED"/>
    <property type="match status" value="1"/>
</dbReference>
<organism evidence="7 8">
    <name type="scientific">Microtus ochrogaster</name>
    <name type="common">Prairie vole</name>
    <dbReference type="NCBI Taxonomy" id="79684"/>
    <lineage>
        <taxon>Eukaryota</taxon>
        <taxon>Metazoa</taxon>
        <taxon>Chordata</taxon>
        <taxon>Craniata</taxon>
        <taxon>Vertebrata</taxon>
        <taxon>Euteleostomi</taxon>
        <taxon>Mammalia</taxon>
        <taxon>Eutheria</taxon>
        <taxon>Euarchontoglires</taxon>
        <taxon>Glires</taxon>
        <taxon>Rodentia</taxon>
        <taxon>Myomorpha</taxon>
        <taxon>Muroidea</taxon>
        <taxon>Cricetidae</taxon>
        <taxon>Arvicolinae</taxon>
        <taxon>Microtus</taxon>
    </lineage>
</organism>
<protein>
    <submittedName>
        <fullName evidence="8">HIG1 domain family member 1C-like</fullName>
    </submittedName>
</protein>
<comment type="subcellular location">
    <subcellularLocation>
        <location evidence="1">Mitochondrion membrane</location>
    </subcellularLocation>
</comment>
<evidence type="ECO:0000313" key="7">
    <source>
        <dbReference type="Proteomes" id="UP000694915"/>
    </source>
</evidence>
<keyword evidence="2 5" id="KW-0812">Transmembrane</keyword>
<feature type="domain" description="HIG1" evidence="6">
    <location>
        <begin position="1"/>
        <end position="91"/>
    </location>
</feature>
<keyword evidence="7" id="KW-1185">Reference proteome</keyword>
<evidence type="ECO:0000256" key="4">
    <source>
        <dbReference type="ARBA" id="ARBA00023136"/>
    </source>
</evidence>
<dbReference type="Gene3D" id="6.10.140.1320">
    <property type="match status" value="1"/>
</dbReference>
<dbReference type="PANTHER" id="PTHR12297:SF10">
    <property type="entry name" value="HIG1 DOMAIN FAMILY MEMBER 1C"/>
    <property type="match status" value="1"/>
</dbReference>
<dbReference type="GeneID" id="113457377"/>
<keyword evidence="4 5" id="KW-0472">Membrane</keyword>
<reference evidence="8" key="1">
    <citation type="submission" date="2025-08" db="UniProtKB">
        <authorList>
            <consortium name="RefSeq"/>
        </authorList>
    </citation>
    <scope>IDENTIFICATION</scope>
</reference>
<feature type="transmembrane region" description="Helical" evidence="5">
    <location>
        <begin position="26"/>
        <end position="44"/>
    </location>
</feature>
<name>A0ABM1UEL9_MICOH</name>
<evidence type="ECO:0000256" key="5">
    <source>
        <dbReference type="SAM" id="Phobius"/>
    </source>
</evidence>
<evidence type="ECO:0000259" key="6">
    <source>
        <dbReference type="PROSITE" id="PS51503"/>
    </source>
</evidence>
<dbReference type="RefSeq" id="XP_026640431.1">
    <property type="nucleotide sequence ID" value="XM_026784630.1"/>
</dbReference>
<proteinExistence type="predicted"/>
<dbReference type="Proteomes" id="UP000694915">
    <property type="component" value="Chromosome 24"/>
</dbReference>
<evidence type="ECO:0000256" key="2">
    <source>
        <dbReference type="ARBA" id="ARBA00022692"/>
    </source>
</evidence>
<evidence type="ECO:0000256" key="3">
    <source>
        <dbReference type="ARBA" id="ARBA00022989"/>
    </source>
</evidence>
<gene>
    <name evidence="8" type="primary">LOC113457377</name>
</gene>
<dbReference type="PROSITE" id="PS51503">
    <property type="entry name" value="HIG1"/>
    <property type="match status" value="1"/>
</dbReference>
<dbReference type="InterPro" id="IPR050355">
    <property type="entry name" value="RCF1"/>
</dbReference>
<keyword evidence="3 5" id="KW-1133">Transmembrane helix</keyword>
<evidence type="ECO:0000313" key="8">
    <source>
        <dbReference type="RefSeq" id="XP_026640431.1"/>
    </source>
</evidence>
<sequence length="116" mass="12621">MPSDEWSAAEDEGQLSRLLRKSRDSPFVPVGVAGFVAVLSYGLYKLKSRRDEKLSLRLIHVRVAAQGCAVGAVTLGKVSRGQLSSTDVHRYRPGQARSSPEVTVSELAWLGRQGRG</sequence>
<accession>A0ABM1UEL9</accession>